<gene>
    <name evidence="1" type="ORF">GMARGA_LOCUS4006</name>
</gene>
<evidence type="ECO:0000313" key="1">
    <source>
        <dbReference type="EMBL" id="CAG8539345.1"/>
    </source>
</evidence>
<keyword evidence="2" id="KW-1185">Reference proteome</keyword>
<proteinExistence type="predicted"/>
<reference evidence="1 2" key="1">
    <citation type="submission" date="2021-06" db="EMBL/GenBank/DDBJ databases">
        <authorList>
            <person name="Kallberg Y."/>
            <person name="Tangrot J."/>
            <person name="Rosling A."/>
        </authorList>
    </citation>
    <scope>NUCLEOTIDE SEQUENCE [LARGE SCALE GENOMIC DNA]</scope>
    <source>
        <strain evidence="1 2">120-4 pot B 10/14</strain>
    </source>
</reference>
<sequence length="448" mass="51904">MVIVSHLADIKKNEVSLLDIFIAADEIELFEISQRVEKWLLETETAWKFPNDFLTICKHDTFTNLYEVALELVSDPKPKHNDLSKREPAYPFDSKIINAKDAALIASWIDKKQGIPYRFKDIPFKFELIYRASLENFKWYKLYIEKNNSDTFGNYNNYMFKSTTKSFIFSLLSSTTGAIPKLSRVTSKKEAITWCMAKGPCFGYRDLWIEYDISQRSAIGYPEIRTAEYRICRDAPTSAPSCSSLEYRWNALSPTQCVTNLTTNNYQNISDYCPTDGSQATCDNGYYCCSEECTNSSCRCKIGTDNHSCKVKCPECYTMELMMQYPNSRDEIVTSNISMDFDQDLIEAQKFQSENPVESKVRCFYNPGKPLQVLLSIDYSVQTWILVGISYIFWITEIWNKLHILFTRLFYNISKQEKKSPINITNRNENPIMNDNALLIYEEAIAKQ</sequence>
<organism evidence="1 2">
    <name type="scientific">Gigaspora margarita</name>
    <dbReference type="NCBI Taxonomy" id="4874"/>
    <lineage>
        <taxon>Eukaryota</taxon>
        <taxon>Fungi</taxon>
        <taxon>Fungi incertae sedis</taxon>
        <taxon>Mucoromycota</taxon>
        <taxon>Glomeromycotina</taxon>
        <taxon>Glomeromycetes</taxon>
        <taxon>Diversisporales</taxon>
        <taxon>Gigasporaceae</taxon>
        <taxon>Gigaspora</taxon>
    </lineage>
</organism>
<comment type="caution">
    <text evidence="1">The sequence shown here is derived from an EMBL/GenBank/DDBJ whole genome shotgun (WGS) entry which is preliminary data.</text>
</comment>
<protein>
    <submittedName>
        <fullName evidence="1">45067_t:CDS:1</fullName>
    </submittedName>
</protein>
<dbReference type="EMBL" id="CAJVQB010001522">
    <property type="protein sequence ID" value="CAG8539345.1"/>
    <property type="molecule type" value="Genomic_DNA"/>
</dbReference>
<name>A0ABM8W6M3_GIGMA</name>
<evidence type="ECO:0000313" key="2">
    <source>
        <dbReference type="Proteomes" id="UP000789901"/>
    </source>
</evidence>
<dbReference type="Proteomes" id="UP000789901">
    <property type="component" value="Unassembled WGS sequence"/>
</dbReference>
<accession>A0ABM8W6M3</accession>